<feature type="binding site" evidence="3">
    <location>
        <position position="254"/>
    </location>
    <ligand>
        <name>a divalent metal cation</name>
        <dbReference type="ChEBI" id="CHEBI:60240"/>
        <label>1</label>
    </ligand>
</feature>
<dbReference type="STRING" id="1855912.LuPra_01020"/>
<dbReference type="Pfam" id="PF01784">
    <property type="entry name" value="DUF34_NIF3"/>
    <property type="match status" value="1"/>
</dbReference>
<dbReference type="Proteomes" id="UP000076079">
    <property type="component" value="Chromosome"/>
</dbReference>
<evidence type="ECO:0000313" key="5">
    <source>
        <dbReference type="Proteomes" id="UP000076079"/>
    </source>
</evidence>
<dbReference type="PATRIC" id="fig|1813736.3.peg.1067"/>
<dbReference type="PANTHER" id="PTHR13799">
    <property type="entry name" value="NGG1 INTERACTING FACTOR 3"/>
    <property type="match status" value="1"/>
</dbReference>
<protein>
    <submittedName>
        <fullName evidence="4">Dinuclear metal center protein, YbgI/ family</fullName>
    </submittedName>
</protein>
<dbReference type="InterPro" id="IPR002678">
    <property type="entry name" value="DUF34/NIF3"/>
</dbReference>
<gene>
    <name evidence="4" type="ORF">LuPra_01020</name>
</gene>
<dbReference type="EMBL" id="CP015136">
    <property type="protein sequence ID" value="AMY07839.1"/>
    <property type="molecule type" value="Genomic_DNA"/>
</dbReference>
<dbReference type="SUPFAM" id="SSF102705">
    <property type="entry name" value="NIF3 (NGG1p interacting factor 3)-like"/>
    <property type="match status" value="1"/>
</dbReference>
<name>A0A143PJ92_LUTPR</name>
<evidence type="ECO:0000256" key="2">
    <source>
        <dbReference type="ARBA" id="ARBA00022723"/>
    </source>
</evidence>
<evidence type="ECO:0000256" key="3">
    <source>
        <dbReference type="PIRSR" id="PIRSR602678-1"/>
    </source>
</evidence>
<evidence type="ECO:0000313" key="4">
    <source>
        <dbReference type="EMBL" id="AMY07839.1"/>
    </source>
</evidence>
<feature type="binding site" evidence="3">
    <location>
        <position position="250"/>
    </location>
    <ligand>
        <name>a divalent metal cation</name>
        <dbReference type="ChEBI" id="CHEBI:60240"/>
        <label>1</label>
    </ligand>
</feature>
<dbReference type="InterPro" id="IPR006311">
    <property type="entry name" value="TAT_signal"/>
</dbReference>
<dbReference type="PANTHER" id="PTHR13799:SF14">
    <property type="entry name" value="GTP CYCLOHYDROLASE 1 TYPE 2 HOMOLOG"/>
    <property type="match status" value="1"/>
</dbReference>
<comment type="similarity">
    <text evidence="1">Belongs to the GTP cyclohydrolase I type 2/NIF3 family.</text>
</comment>
<dbReference type="AlphaFoldDB" id="A0A143PJ92"/>
<evidence type="ECO:0000256" key="1">
    <source>
        <dbReference type="ARBA" id="ARBA00006964"/>
    </source>
</evidence>
<dbReference type="Gene3D" id="3.40.1390.30">
    <property type="entry name" value="NIF3 (NGG1p interacting factor 3)-like"/>
    <property type="match status" value="2"/>
</dbReference>
<dbReference type="PROSITE" id="PS51318">
    <property type="entry name" value="TAT"/>
    <property type="match status" value="1"/>
</dbReference>
<dbReference type="OrthoDB" id="1116574at2"/>
<dbReference type="RefSeq" id="WP_110169742.1">
    <property type="nucleotide sequence ID" value="NZ_CP015136.1"/>
</dbReference>
<dbReference type="InterPro" id="IPR036069">
    <property type="entry name" value="DUF34/NIF3_sf"/>
</dbReference>
<reference evidence="5" key="2">
    <citation type="submission" date="2016-04" db="EMBL/GenBank/DDBJ databases">
        <title>First Complete Genome Sequence of a Subdivision 6 Acidobacterium.</title>
        <authorList>
            <person name="Huang S."/>
            <person name="Vieira S."/>
            <person name="Bunk B."/>
            <person name="Riedel T."/>
            <person name="Sproeer C."/>
            <person name="Overmann J."/>
        </authorList>
    </citation>
    <scope>NUCLEOTIDE SEQUENCE [LARGE SCALE GENOMIC DNA]</scope>
    <source>
        <strain evidence="5">DSM 100886 HEG_-6_39</strain>
    </source>
</reference>
<sequence length="284" mass="31423">MWTRREFLGSAGAFALAGSAHRAEPTAAEVVERIKSRVGIPWMAETVDRIVAGRPETPVRGIATTMMATFAVLQRAAREGRNLVITHEPTFYSHQDVVAPLASDPTYKAKADFIAKHDMVVFHFHDHWHRMQPDGIATGMARALGWEAHVESASPPRFALPPTTLERLVADMKAKLKVRSMRVVGERGQRVSRVAASWGYASLMPRLIEVAASPDVDVIVVGETREWELVEYVQDQIAAGQPKALIVINHVVSEQAGMAYCAEWLRPIVPEAPVTFIAADEPFW</sequence>
<reference evidence="4 5" key="1">
    <citation type="journal article" date="2016" name="Genome Announc.">
        <title>First Complete Genome Sequence of a Subdivision 6 Acidobacterium Strain.</title>
        <authorList>
            <person name="Huang S."/>
            <person name="Vieira S."/>
            <person name="Bunk B."/>
            <person name="Riedel T."/>
            <person name="Sproer C."/>
            <person name="Overmann J."/>
        </authorList>
    </citation>
    <scope>NUCLEOTIDE SEQUENCE [LARGE SCALE GENOMIC DNA]</scope>
    <source>
        <strain evidence="5">DSM 100886 HEG_-6_39</strain>
    </source>
</reference>
<dbReference type="KEGG" id="abac:LuPra_01020"/>
<feature type="binding site" evidence="3">
    <location>
        <position position="87"/>
    </location>
    <ligand>
        <name>a divalent metal cation</name>
        <dbReference type="ChEBI" id="CHEBI:60240"/>
        <label>1</label>
    </ligand>
</feature>
<proteinExistence type="inferred from homology"/>
<keyword evidence="5" id="KW-1185">Reference proteome</keyword>
<keyword evidence="2 3" id="KW-0479">Metal-binding</keyword>
<organism evidence="4 5">
    <name type="scientific">Luteitalea pratensis</name>
    <dbReference type="NCBI Taxonomy" id="1855912"/>
    <lineage>
        <taxon>Bacteria</taxon>
        <taxon>Pseudomonadati</taxon>
        <taxon>Acidobacteriota</taxon>
        <taxon>Vicinamibacteria</taxon>
        <taxon>Vicinamibacterales</taxon>
        <taxon>Vicinamibacteraceae</taxon>
        <taxon>Luteitalea</taxon>
    </lineage>
</organism>
<accession>A0A143PJ92</accession>
<dbReference type="GO" id="GO:0046872">
    <property type="term" value="F:metal ion binding"/>
    <property type="evidence" value="ECO:0007669"/>
    <property type="project" value="UniProtKB-KW"/>
</dbReference>
<dbReference type="GO" id="GO:0005737">
    <property type="term" value="C:cytoplasm"/>
    <property type="evidence" value="ECO:0007669"/>
    <property type="project" value="TreeGrafter"/>
</dbReference>